<name>A0A6C0B6X5_9ZZZZ</name>
<dbReference type="CDD" id="cd00714">
    <property type="entry name" value="GFAT"/>
    <property type="match status" value="1"/>
</dbReference>
<evidence type="ECO:0000256" key="4">
    <source>
        <dbReference type="ARBA" id="ARBA00022576"/>
    </source>
</evidence>
<organism evidence="10">
    <name type="scientific">viral metagenome</name>
    <dbReference type="NCBI Taxonomy" id="1070528"/>
    <lineage>
        <taxon>unclassified sequences</taxon>
        <taxon>metagenomes</taxon>
        <taxon>organismal metagenomes</taxon>
    </lineage>
</organism>
<evidence type="ECO:0000256" key="6">
    <source>
        <dbReference type="ARBA" id="ARBA00022737"/>
    </source>
</evidence>
<dbReference type="CDD" id="cd05009">
    <property type="entry name" value="SIS_GlmS_GlmD_2"/>
    <property type="match status" value="1"/>
</dbReference>
<dbReference type="InterPro" id="IPR035490">
    <property type="entry name" value="GlmS/FrlB_SIS"/>
</dbReference>
<evidence type="ECO:0000256" key="5">
    <source>
        <dbReference type="ARBA" id="ARBA00022679"/>
    </source>
</evidence>
<dbReference type="InterPro" id="IPR005855">
    <property type="entry name" value="GFAT"/>
</dbReference>
<feature type="domain" description="Glutamine amidotransferase type-2" evidence="8">
    <location>
        <begin position="2"/>
        <end position="225"/>
    </location>
</feature>
<dbReference type="SUPFAM" id="SSF56235">
    <property type="entry name" value="N-terminal nucleophile aminohydrolases (Ntn hydrolases)"/>
    <property type="match status" value="1"/>
</dbReference>
<dbReference type="GO" id="GO:0006002">
    <property type="term" value="P:fructose 6-phosphate metabolic process"/>
    <property type="evidence" value="ECO:0007669"/>
    <property type="project" value="TreeGrafter"/>
</dbReference>
<dbReference type="InterPro" id="IPR047084">
    <property type="entry name" value="GFAT_N"/>
</dbReference>
<keyword evidence="5" id="KW-0808">Transferase</keyword>
<evidence type="ECO:0000256" key="1">
    <source>
        <dbReference type="ARBA" id="ARBA00001031"/>
    </source>
</evidence>
<dbReference type="Pfam" id="PF01380">
    <property type="entry name" value="SIS"/>
    <property type="match status" value="2"/>
</dbReference>
<dbReference type="InterPro" id="IPR046348">
    <property type="entry name" value="SIS_dom_sf"/>
</dbReference>
<dbReference type="FunFam" id="3.40.50.10490:FF:000036">
    <property type="entry name" value="Glutamine-fructose-6-phosphate transaminase (Isomerizing), variant"/>
    <property type="match status" value="1"/>
</dbReference>
<dbReference type="NCBIfam" id="NF001484">
    <property type="entry name" value="PRK00331.1"/>
    <property type="match status" value="1"/>
</dbReference>
<dbReference type="GO" id="GO:0004360">
    <property type="term" value="F:glutamine-fructose-6-phosphate transaminase (isomerizing) activity"/>
    <property type="evidence" value="ECO:0007669"/>
    <property type="project" value="UniProtKB-EC"/>
</dbReference>
<keyword evidence="6" id="KW-0677">Repeat</keyword>
<dbReference type="AlphaFoldDB" id="A0A6C0B6X5"/>
<protein>
    <recommendedName>
        <fullName evidence="3">Glutamine--fructose-6-phosphate aminotransferase [isomerizing]</fullName>
        <ecNumber evidence="2">2.6.1.16</ecNumber>
    </recommendedName>
</protein>
<dbReference type="InterPro" id="IPR017932">
    <property type="entry name" value="GATase_2_dom"/>
</dbReference>
<dbReference type="PROSITE" id="PS51278">
    <property type="entry name" value="GATASE_TYPE_2"/>
    <property type="match status" value="1"/>
</dbReference>
<dbReference type="Gene3D" id="3.60.20.10">
    <property type="entry name" value="Glutamine Phosphoribosylpyrophosphate, subunit 1, domain 1"/>
    <property type="match status" value="1"/>
</dbReference>
<dbReference type="Pfam" id="PF13522">
    <property type="entry name" value="GATase_6"/>
    <property type="match status" value="1"/>
</dbReference>
<dbReference type="CDD" id="cd05008">
    <property type="entry name" value="SIS_GlmS_GlmD_1"/>
    <property type="match status" value="1"/>
</dbReference>
<reference evidence="10" key="1">
    <citation type="journal article" date="2020" name="Nature">
        <title>Giant virus diversity and host interactions through global metagenomics.</title>
        <authorList>
            <person name="Schulz F."/>
            <person name="Roux S."/>
            <person name="Paez-Espino D."/>
            <person name="Jungbluth S."/>
            <person name="Walsh D.A."/>
            <person name="Denef V.J."/>
            <person name="McMahon K.D."/>
            <person name="Konstantinidis K.T."/>
            <person name="Eloe-Fadrosh E.A."/>
            <person name="Kyrpides N.C."/>
            <person name="Woyke T."/>
        </authorList>
    </citation>
    <scope>NUCLEOTIDE SEQUENCE</scope>
    <source>
        <strain evidence="10">GVMAG-M-3300010158-13</strain>
    </source>
</reference>
<sequence length="609" mass="68761">MCGIVAYLGNDAFITYVLSGLKLLQNRGYDSVGISCVIDNDIHTEKYASSHTYDSLEKLDNKVSSLKQMWPYCGIGHTRWATHGGKTDTNAHPHHDNKNRIALVHNGIIENFDEIKSRLFEKGYTFLSQTDTEVIAVLIGYYLDMNDPIETAIQNTLKELLGTWALVIIHKDFPNKLWITRNGSPLLLGFENEYVMVASEQIAFNNYIKKYIVIENHDLIEISKEDRVITYNKNIHRYEIKEKNNIPIELKPNGYKHWLLKEIFEQPDSVNRAINNGGRIENNTCVKLGGLDTYKSRLLEINHLIILGCGTSYNSGLWSLEIFKNLDIFHTVVVYDGAEFNVKDIPKIGNSGVILLSQSGETKDLHRCIQIAKDYDIITIGVVNIADSLIARESDCGVYLNAGREVAVASTKSFTNQCTVLTMIAIWFSQNRGTCIEKRKKIINDIRKLPFQIQDLCDNVENIKAVAEDLKTVKSLFVLGKGKEEAIAKEGALKLKEVAYIHAEGYSSSALKHGPFALIEPGLPIILLDVDDEHREKNKNTYQEVIARNAKVIKISDNKTDCLLYIEKNGTFGGVLANIYLQLLSYYLAMENDYNPDFPRNLAKVVTVE</sequence>
<comment type="catalytic activity">
    <reaction evidence="1">
        <text>D-fructose 6-phosphate + L-glutamine = D-glucosamine 6-phosphate + L-glutamate</text>
        <dbReference type="Rhea" id="RHEA:13237"/>
        <dbReference type="ChEBI" id="CHEBI:29985"/>
        <dbReference type="ChEBI" id="CHEBI:58359"/>
        <dbReference type="ChEBI" id="CHEBI:58725"/>
        <dbReference type="ChEBI" id="CHEBI:61527"/>
        <dbReference type="EC" id="2.6.1.16"/>
    </reaction>
</comment>
<dbReference type="InterPro" id="IPR029055">
    <property type="entry name" value="Ntn_hydrolases_N"/>
</dbReference>
<evidence type="ECO:0000256" key="2">
    <source>
        <dbReference type="ARBA" id="ARBA00012916"/>
    </source>
</evidence>
<evidence type="ECO:0000256" key="3">
    <source>
        <dbReference type="ARBA" id="ARBA00016090"/>
    </source>
</evidence>
<dbReference type="GO" id="GO:0006487">
    <property type="term" value="P:protein N-linked glycosylation"/>
    <property type="evidence" value="ECO:0007669"/>
    <property type="project" value="TreeGrafter"/>
</dbReference>
<evidence type="ECO:0000259" key="8">
    <source>
        <dbReference type="PROSITE" id="PS51278"/>
    </source>
</evidence>
<dbReference type="Gene3D" id="3.40.50.10490">
    <property type="entry name" value="Glucose-6-phosphate isomerase like protein, domain 1"/>
    <property type="match status" value="2"/>
</dbReference>
<dbReference type="GO" id="GO:0097367">
    <property type="term" value="F:carbohydrate derivative binding"/>
    <property type="evidence" value="ECO:0007669"/>
    <property type="project" value="InterPro"/>
</dbReference>
<dbReference type="FunFam" id="3.60.20.10:FF:000006">
    <property type="entry name" value="Glutamine--fructose-6-phosphate aminotransferase [isomerizing]"/>
    <property type="match status" value="1"/>
</dbReference>
<dbReference type="InterPro" id="IPR035466">
    <property type="entry name" value="GlmS/AgaS_SIS"/>
</dbReference>
<dbReference type="PANTHER" id="PTHR10937:SF0">
    <property type="entry name" value="GLUTAMINE--FRUCTOSE-6-PHOSPHATE TRANSAMINASE (ISOMERIZING)"/>
    <property type="match status" value="1"/>
</dbReference>
<keyword evidence="4" id="KW-0032">Aminotransferase</keyword>
<evidence type="ECO:0000259" key="9">
    <source>
        <dbReference type="PROSITE" id="PS51464"/>
    </source>
</evidence>
<dbReference type="GO" id="GO:0006047">
    <property type="term" value="P:UDP-N-acetylglucosamine metabolic process"/>
    <property type="evidence" value="ECO:0007669"/>
    <property type="project" value="TreeGrafter"/>
</dbReference>
<dbReference type="PANTHER" id="PTHR10937">
    <property type="entry name" value="GLUCOSAMINE--FRUCTOSE-6-PHOSPHATE AMINOTRANSFERASE, ISOMERIZING"/>
    <property type="match status" value="1"/>
</dbReference>
<dbReference type="NCBIfam" id="TIGR01135">
    <property type="entry name" value="glmS"/>
    <property type="match status" value="1"/>
</dbReference>
<dbReference type="SUPFAM" id="SSF53697">
    <property type="entry name" value="SIS domain"/>
    <property type="match status" value="1"/>
</dbReference>
<dbReference type="PROSITE" id="PS51464">
    <property type="entry name" value="SIS"/>
    <property type="match status" value="2"/>
</dbReference>
<evidence type="ECO:0000313" key="10">
    <source>
        <dbReference type="EMBL" id="QHS87836.1"/>
    </source>
</evidence>
<feature type="domain" description="SIS" evidence="9">
    <location>
        <begin position="294"/>
        <end position="434"/>
    </location>
</feature>
<feature type="domain" description="SIS" evidence="9">
    <location>
        <begin position="466"/>
        <end position="599"/>
    </location>
</feature>
<dbReference type="InterPro" id="IPR001347">
    <property type="entry name" value="SIS_dom"/>
</dbReference>
<dbReference type="EC" id="2.6.1.16" evidence="2"/>
<keyword evidence="7" id="KW-0315">Glutamine amidotransferase</keyword>
<accession>A0A6C0B6X5</accession>
<evidence type="ECO:0000256" key="7">
    <source>
        <dbReference type="ARBA" id="ARBA00022962"/>
    </source>
</evidence>
<dbReference type="EMBL" id="MN739088">
    <property type="protein sequence ID" value="QHS87836.1"/>
    <property type="molecule type" value="Genomic_DNA"/>
</dbReference>
<proteinExistence type="predicted"/>